<dbReference type="STRING" id="665467.SAMN02982931_00804"/>
<proteinExistence type="predicted"/>
<dbReference type="InterPro" id="IPR029035">
    <property type="entry name" value="DHS-like_NAD/FAD-binding_dom"/>
</dbReference>
<name>A0A1G6ALC0_9HYPH</name>
<dbReference type="Pfam" id="PF13289">
    <property type="entry name" value="SIR2_2"/>
    <property type="match status" value="1"/>
</dbReference>
<gene>
    <name evidence="1" type="ORF">SAMN02982931_00804</name>
</gene>
<reference evidence="1 2" key="1">
    <citation type="submission" date="2016-10" db="EMBL/GenBank/DDBJ databases">
        <authorList>
            <person name="de Groot N.N."/>
        </authorList>
    </citation>
    <scope>NUCLEOTIDE SEQUENCE [LARGE SCALE GENOMIC DNA]</scope>
    <source>
        <strain evidence="1 2">ATCC 35022</strain>
    </source>
</reference>
<protein>
    <submittedName>
        <fullName evidence="1">SIR2-like domain-containing protein</fullName>
    </submittedName>
</protein>
<dbReference type="Proteomes" id="UP000199071">
    <property type="component" value="Unassembled WGS sequence"/>
</dbReference>
<accession>A0A1G6ALC0</accession>
<dbReference type="AlphaFoldDB" id="A0A1G6ALC0"/>
<organism evidence="1 2">
    <name type="scientific">Bauldia litoralis</name>
    <dbReference type="NCBI Taxonomy" id="665467"/>
    <lineage>
        <taxon>Bacteria</taxon>
        <taxon>Pseudomonadati</taxon>
        <taxon>Pseudomonadota</taxon>
        <taxon>Alphaproteobacteria</taxon>
        <taxon>Hyphomicrobiales</taxon>
        <taxon>Kaistiaceae</taxon>
        <taxon>Bauldia</taxon>
    </lineage>
</organism>
<evidence type="ECO:0000313" key="2">
    <source>
        <dbReference type="Proteomes" id="UP000199071"/>
    </source>
</evidence>
<keyword evidence="2" id="KW-1185">Reference proteome</keyword>
<evidence type="ECO:0000313" key="1">
    <source>
        <dbReference type="EMBL" id="SDB09110.1"/>
    </source>
</evidence>
<sequence>MKLPPELISQIRAGRSILFIGAGASVGAKNAKMSSPPVGEKLKNLIAAELNVKYSSGTGLRELFSFARRHLGENGLHDFMFQYYANCKPATFHFALMKKRMWKRIYSTNIDDVLENSYRSAVGSSPEIYVAESSIVAPLKRSSELQIIKLNGDIHGSFENFIFSEDQYQSYFHRNDNWYDECARDYRNETFIFIGSSLDEPLFWFHLNRLQAIEGSPKADIVKPKLDIIQSELMNEKNITFIPGSLSDFVNCIGSELADQEEYIDPVAVAFSSKRGIWSNPFELKKYPIEEINSMDLVDSVTLPAASVPTRGNRARDFYRDTNLLGRRWSTRYRPISQI</sequence>
<dbReference type="EMBL" id="FMXQ01000001">
    <property type="protein sequence ID" value="SDB09110.1"/>
    <property type="molecule type" value="Genomic_DNA"/>
</dbReference>
<dbReference type="SUPFAM" id="SSF52467">
    <property type="entry name" value="DHS-like NAD/FAD-binding domain"/>
    <property type="match status" value="1"/>
</dbReference>